<feature type="transmembrane region" description="Helical" evidence="2">
    <location>
        <begin position="130"/>
        <end position="150"/>
    </location>
</feature>
<feature type="compositionally biased region" description="Polar residues" evidence="1">
    <location>
        <begin position="22"/>
        <end position="31"/>
    </location>
</feature>
<evidence type="ECO:0000256" key="2">
    <source>
        <dbReference type="SAM" id="Phobius"/>
    </source>
</evidence>
<dbReference type="RefSeq" id="WP_022215983.1">
    <property type="nucleotide sequence ID" value="NZ_BLYL01000014.1"/>
</dbReference>
<accession>A0AAI9K5Y7</accession>
<dbReference type="Pfam" id="PF16403">
    <property type="entry name" value="Bact_surface_Ig-like"/>
    <property type="match status" value="1"/>
</dbReference>
<dbReference type="EMBL" id="BLYL01000014">
    <property type="protein sequence ID" value="GFO95114.1"/>
    <property type="molecule type" value="Genomic_DNA"/>
</dbReference>
<keyword evidence="2" id="KW-1133">Transmembrane helix</keyword>
<reference evidence="4" key="1">
    <citation type="submission" date="2020-06" db="EMBL/GenBank/DDBJ databases">
        <title>Characterization of fructooligosaccharide metabolism and fructooligosaccharide-degrading enzymes in human commensal butyrate producers.</title>
        <authorList>
            <person name="Tanno H."/>
            <person name="Fujii T."/>
            <person name="Hirano K."/>
            <person name="Maeno S."/>
            <person name="Tonozuka T."/>
            <person name="Sakamoto M."/>
            <person name="Ohkuma M."/>
            <person name="Tochio T."/>
            <person name="Endo A."/>
        </authorList>
    </citation>
    <scope>NUCLEOTIDE SEQUENCE</scope>
    <source>
        <strain evidence="4">JCM 31265</strain>
    </source>
</reference>
<dbReference type="Proteomes" id="UP000660047">
    <property type="component" value="Unassembled WGS sequence"/>
</dbReference>
<dbReference type="Gene3D" id="2.60.40.10">
    <property type="entry name" value="Immunoglobulins"/>
    <property type="match status" value="1"/>
</dbReference>
<dbReference type="InterPro" id="IPR032179">
    <property type="entry name" value="Cry22Aa_Ig-like"/>
</dbReference>
<feature type="compositionally biased region" description="Polar residues" evidence="1">
    <location>
        <begin position="55"/>
        <end position="73"/>
    </location>
</feature>
<keyword evidence="2" id="KW-0472">Membrane</keyword>
<evidence type="ECO:0000256" key="1">
    <source>
        <dbReference type="SAM" id="MobiDB-lite"/>
    </source>
</evidence>
<protein>
    <recommendedName>
        <fullName evidence="3">Pesticidal crystal protein Cry22Aa Ig-like domain-containing protein</fullName>
    </recommendedName>
</protein>
<keyword evidence="2" id="KW-0812">Transmembrane</keyword>
<proteinExistence type="predicted"/>
<organism evidence="4 5">
    <name type="scientific">Coprococcus eutactus</name>
    <dbReference type="NCBI Taxonomy" id="33043"/>
    <lineage>
        <taxon>Bacteria</taxon>
        <taxon>Bacillati</taxon>
        <taxon>Bacillota</taxon>
        <taxon>Clostridia</taxon>
        <taxon>Lachnospirales</taxon>
        <taxon>Lachnospiraceae</taxon>
        <taxon>Coprococcus</taxon>
    </lineage>
</organism>
<comment type="caution">
    <text evidence="4">The sequence shown here is derived from an EMBL/GenBank/DDBJ whole genome shotgun (WGS) entry which is preliminary data.</text>
</comment>
<dbReference type="InterPro" id="IPR013783">
    <property type="entry name" value="Ig-like_fold"/>
</dbReference>
<feature type="region of interest" description="Disordered" evidence="1">
    <location>
        <begin position="1"/>
        <end position="122"/>
    </location>
</feature>
<evidence type="ECO:0000313" key="4">
    <source>
        <dbReference type="EMBL" id="GFO95114.1"/>
    </source>
</evidence>
<dbReference type="AlphaFoldDB" id="A0AAI9K5Y7"/>
<feature type="compositionally biased region" description="Polar residues" evidence="1">
    <location>
        <begin position="103"/>
        <end position="117"/>
    </location>
</feature>
<sequence length="305" mass="33214">MADRQDMGQNKGSAGAHKGTVSRATTSSVKKTQPGKGVASGSRSASGSRPVSGNRPASGSHLSSASRPKSATAQDKRRTSTGRPLEKSVKSVSSGSKTRRPANSRSSTGSGKKSAQSRNKKKRYELNTKMMVVAALVVGIVLALVITMIMRSSMLRVKQIQTDYNMGDIFDITNYIEPDSNDARLEYDNSEFAPDKLGKYTIKYKIRRGKLSKTKKAVINVVDEVNPYIDGPDEIDVSMGTDINWSDYYNVTDEDPDVQDSLKASQDVDTSKERTVTVTLTAEDWAGNKASRQITVNVLKSNFDE</sequence>
<evidence type="ECO:0000259" key="3">
    <source>
        <dbReference type="Pfam" id="PF16403"/>
    </source>
</evidence>
<evidence type="ECO:0000313" key="5">
    <source>
        <dbReference type="Proteomes" id="UP000660047"/>
    </source>
</evidence>
<feature type="domain" description="Pesticidal crystal protein Cry22Aa Ig-like" evidence="3">
    <location>
        <begin position="229"/>
        <end position="298"/>
    </location>
</feature>
<feature type="compositionally biased region" description="Low complexity" evidence="1">
    <location>
        <begin position="37"/>
        <end position="53"/>
    </location>
</feature>
<name>A0AAI9K5Y7_9FIRM</name>
<feature type="compositionally biased region" description="Basic and acidic residues" evidence="1">
    <location>
        <begin position="74"/>
        <end position="89"/>
    </location>
</feature>
<gene>
    <name evidence="4" type="ORF">COEU31_21600</name>
</gene>